<evidence type="ECO:0000313" key="1">
    <source>
        <dbReference type="EMBL" id="KKO01802.1"/>
    </source>
</evidence>
<accession>A0A0F9XQX7</accession>
<organism evidence="1">
    <name type="scientific">marine sediment metagenome</name>
    <dbReference type="NCBI Taxonomy" id="412755"/>
    <lineage>
        <taxon>unclassified sequences</taxon>
        <taxon>metagenomes</taxon>
        <taxon>ecological metagenomes</taxon>
    </lineage>
</organism>
<dbReference type="EMBL" id="LAZR01000033">
    <property type="protein sequence ID" value="KKO01802.1"/>
    <property type="molecule type" value="Genomic_DNA"/>
</dbReference>
<gene>
    <name evidence="1" type="ORF">LCGC14_0111230</name>
</gene>
<dbReference type="AlphaFoldDB" id="A0A0F9XQX7"/>
<protein>
    <submittedName>
        <fullName evidence="1">Uncharacterized protein</fullName>
    </submittedName>
</protein>
<comment type="caution">
    <text evidence="1">The sequence shown here is derived from an EMBL/GenBank/DDBJ whole genome shotgun (WGS) entry which is preliminary data.</text>
</comment>
<name>A0A0F9XQX7_9ZZZZ</name>
<reference evidence="1" key="1">
    <citation type="journal article" date="2015" name="Nature">
        <title>Complex archaea that bridge the gap between prokaryotes and eukaryotes.</title>
        <authorList>
            <person name="Spang A."/>
            <person name="Saw J.H."/>
            <person name="Jorgensen S.L."/>
            <person name="Zaremba-Niedzwiedzka K."/>
            <person name="Martijn J."/>
            <person name="Lind A.E."/>
            <person name="van Eijk R."/>
            <person name="Schleper C."/>
            <person name="Guy L."/>
            <person name="Ettema T.J."/>
        </authorList>
    </citation>
    <scope>NUCLEOTIDE SEQUENCE</scope>
</reference>
<sequence length="89" mass="9589">MELTGGYGDPEDDIIAPFKDTFRASGGEVEGDRIANLVIGMSDNVAQDNNFDFSAIDDSGLVGAVIFKRMNYAEDERRIFILSPAGLVG</sequence>
<proteinExistence type="predicted"/>